<keyword evidence="1" id="KW-1133">Transmembrane helix</keyword>
<protein>
    <submittedName>
        <fullName evidence="2">Uncharacterized protein</fullName>
    </submittedName>
</protein>
<dbReference type="Proteomes" id="UP000004994">
    <property type="component" value="Chromosome 5"/>
</dbReference>
<dbReference type="EnsemblPlants" id="Solyc05g032840.1.1">
    <property type="protein sequence ID" value="Solyc05g032840.1.1"/>
    <property type="gene ID" value="Solyc05g032840.1"/>
</dbReference>
<keyword evidence="1" id="KW-0812">Transmembrane</keyword>
<feature type="transmembrane region" description="Helical" evidence="1">
    <location>
        <begin position="12"/>
        <end position="40"/>
    </location>
</feature>
<evidence type="ECO:0000256" key="1">
    <source>
        <dbReference type="SAM" id="Phobius"/>
    </source>
</evidence>
<organism evidence="2">
    <name type="scientific">Solanum lycopersicum</name>
    <name type="common">Tomato</name>
    <name type="synonym">Lycopersicon esculentum</name>
    <dbReference type="NCBI Taxonomy" id="4081"/>
    <lineage>
        <taxon>Eukaryota</taxon>
        <taxon>Viridiplantae</taxon>
        <taxon>Streptophyta</taxon>
        <taxon>Embryophyta</taxon>
        <taxon>Tracheophyta</taxon>
        <taxon>Spermatophyta</taxon>
        <taxon>Magnoliopsida</taxon>
        <taxon>eudicotyledons</taxon>
        <taxon>Gunneridae</taxon>
        <taxon>Pentapetalae</taxon>
        <taxon>asterids</taxon>
        <taxon>lamiids</taxon>
        <taxon>Solanales</taxon>
        <taxon>Solanaceae</taxon>
        <taxon>Solanoideae</taxon>
        <taxon>Solaneae</taxon>
        <taxon>Solanum</taxon>
        <taxon>Solanum subgen. Lycopersicon</taxon>
    </lineage>
</organism>
<reference evidence="2" key="1">
    <citation type="journal article" date="2012" name="Nature">
        <title>The tomato genome sequence provides insights into fleshy fruit evolution.</title>
        <authorList>
            <consortium name="Tomato Genome Consortium"/>
        </authorList>
    </citation>
    <scope>NUCLEOTIDE SEQUENCE [LARGE SCALE GENOMIC DNA]</scope>
    <source>
        <strain evidence="2">cv. Heinz 1706</strain>
    </source>
</reference>
<sequence>MATEIGVIHISLLSYVYGNGFIAIVINYCNTLSVATIILLSRTTLFCGCCSSCEPFCWPELESPKQKEIASELLPRSSLIAEWKIEDRTLNISLILLFINISFGKEKRMEGGNRDIAAAGVVVLSRPRRKRERGDSALRSLSRACYLRRRSLLNGACSCFFWSSEKKEAVMGEWGEERGRR</sequence>
<keyword evidence="1" id="KW-0472">Membrane</keyword>
<accession>K4C065</accession>
<dbReference type="InParanoid" id="K4C065"/>
<dbReference type="HOGENOM" id="CLU_1491520_0_0_1"/>
<reference evidence="2" key="2">
    <citation type="submission" date="2015-06" db="UniProtKB">
        <authorList>
            <consortium name="EnsemblPlants"/>
        </authorList>
    </citation>
    <scope>IDENTIFICATION</scope>
    <source>
        <strain evidence="2">cv. Heinz 1706</strain>
    </source>
</reference>
<proteinExistence type="predicted"/>
<dbReference type="PaxDb" id="4081-Solyc05g032840.1.1"/>
<evidence type="ECO:0000313" key="2">
    <source>
        <dbReference type="EnsemblPlants" id="Solyc05g032840.1.1"/>
    </source>
</evidence>
<evidence type="ECO:0000313" key="3">
    <source>
        <dbReference type="Proteomes" id="UP000004994"/>
    </source>
</evidence>
<keyword evidence="3" id="KW-1185">Reference proteome</keyword>
<dbReference type="Gramene" id="Solyc05g032840.1.1">
    <property type="protein sequence ID" value="Solyc05g032840.1.1"/>
    <property type="gene ID" value="Solyc05g032840.1"/>
</dbReference>
<name>K4C065_SOLLC</name>
<dbReference type="AlphaFoldDB" id="K4C065"/>